<evidence type="ECO:0000313" key="3">
    <source>
        <dbReference type="EMBL" id="GJT61716.1"/>
    </source>
</evidence>
<keyword evidence="3" id="KW-0695">RNA-directed DNA polymerase</keyword>
<feature type="domain" description="Retrotransposon gag" evidence="2">
    <location>
        <begin position="108"/>
        <end position="170"/>
    </location>
</feature>
<name>A0ABQ5FE72_9ASTR</name>
<comment type="caution">
    <text evidence="3">The sequence shown here is derived from an EMBL/GenBank/DDBJ whole genome shotgun (WGS) entry which is preliminary data.</text>
</comment>
<reference evidence="3" key="2">
    <citation type="submission" date="2022-01" db="EMBL/GenBank/DDBJ databases">
        <authorList>
            <person name="Yamashiro T."/>
            <person name="Shiraishi A."/>
            <person name="Satake H."/>
            <person name="Nakayama K."/>
        </authorList>
    </citation>
    <scope>NUCLEOTIDE SEQUENCE</scope>
</reference>
<protein>
    <submittedName>
        <fullName evidence="3">Reverse transcriptase domain-containing protein</fullName>
    </submittedName>
</protein>
<sequence>MDELILNLGKCVRPITVKGSCLVIHLEEAPWTEGGMTALYAQPAHCNKEVVEALAQLLVDSCCKYSRRIKQLGSNSSPEQRHANTRITCQVTESYLPSSHTARLVLLTWWNVYVRSVTLDTAHTTPWSDFKAMFIRKYCPRNEIKQMENELWNLKVKGTNLTAYNRRVTLTSSKPVDLHEAIEHGSRFDLPSGQSARREKTRVTSTENVDDTTLTHALLLVTTVEGPGHLGLKTCRALLIPHNQKRVPEAMDGQGSDVNLISDVANERKYKEKGTLQNQVLSKQWDSRRIILVLKEDVEHLAEYNSHVTEMLAVKGLQRGEWKFCRHRQVRGKHKNISKRRIEDVPVVRDFPEVFPEDLPGLPTTSHRKANVVADALSQKERIKPLRVRALVMTIGLDLPSRILEARKEAVKVKNVEAEDIEGMLKKLEARVDGTLCLDNRSWLPCYGDTRILIMHQDMAYRCQSSPIVISISLRGEGLDNLCIKHWGKHVGLEYCIHYSDGGQIAVSGPFKTFEDMLRNLLVIVLAATFEARLLVGSVFSPVCWVEVGWRKHNLSGKRLSHCGTTENIFKIRDRMQAARDR</sequence>
<dbReference type="GO" id="GO:0003964">
    <property type="term" value="F:RNA-directed DNA polymerase activity"/>
    <property type="evidence" value="ECO:0007669"/>
    <property type="project" value="UniProtKB-KW"/>
</dbReference>
<dbReference type="Proteomes" id="UP001151760">
    <property type="component" value="Unassembled WGS sequence"/>
</dbReference>
<feature type="region of interest" description="Disordered" evidence="1">
    <location>
        <begin position="187"/>
        <end position="208"/>
    </location>
</feature>
<organism evidence="3 4">
    <name type="scientific">Tanacetum coccineum</name>
    <dbReference type="NCBI Taxonomy" id="301880"/>
    <lineage>
        <taxon>Eukaryota</taxon>
        <taxon>Viridiplantae</taxon>
        <taxon>Streptophyta</taxon>
        <taxon>Embryophyta</taxon>
        <taxon>Tracheophyta</taxon>
        <taxon>Spermatophyta</taxon>
        <taxon>Magnoliopsida</taxon>
        <taxon>eudicotyledons</taxon>
        <taxon>Gunneridae</taxon>
        <taxon>Pentapetalae</taxon>
        <taxon>asterids</taxon>
        <taxon>campanulids</taxon>
        <taxon>Asterales</taxon>
        <taxon>Asteraceae</taxon>
        <taxon>Asteroideae</taxon>
        <taxon>Anthemideae</taxon>
        <taxon>Anthemidinae</taxon>
        <taxon>Tanacetum</taxon>
    </lineage>
</organism>
<keyword evidence="3" id="KW-0808">Transferase</keyword>
<gene>
    <name evidence="3" type="ORF">Tco_1005249</name>
</gene>
<dbReference type="InterPro" id="IPR005162">
    <property type="entry name" value="Retrotrans_gag_dom"/>
</dbReference>
<dbReference type="EMBL" id="BQNB010017313">
    <property type="protein sequence ID" value="GJT61716.1"/>
    <property type="molecule type" value="Genomic_DNA"/>
</dbReference>
<reference evidence="3" key="1">
    <citation type="journal article" date="2022" name="Int. J. Mol. Sci.">
        <title>Draft Genome of Tanacetum Coccineum: Genomic Comparison of Closely Related Tanacetum-Family Plants.</title>
        <authorList>
            <person name="Yamashiro T."/>
            <person name="Shiraishi A."/>
            <person name="Nakayama K."/>
            <person name="Satake H."/>
        </authorList>
    </citation>
    <scope>NUCLEOTIDE SEQUENCE</scope>
</reference>
<evidence type="ECO:0000259" key="2">
    <source>
        <dbReference type="Pfam" id="PF03732"/>
    </source>
</evidence>
<proteinExistence type="predicted"/>
<dbReference type="Pfam" id="PF03732">
    <property type="entry name" value="Retrotrans_gag"/>
    <property type="match status" value="1"/>
</dbReference>
<evidence type="ECO:0000313" key="4">
    <source>
        <dbReference type="Proteomes" id="UP001151760"/>
    </source>
</evidence>
<keyword evidence="4" id="KW-1185">Reference proteome</keyword>
<keyword evidence="3" id="KW-0548">Nucleotidyltransferase</keyword>
<accession>A0ABQ5FE72</accession>
<evidence type="ECO:0000256" key="1">
    <source>
        <dbReference type="SAM" id="MobiDB-lite"/>
    </source>
</evidence>